<dbReference type="Gene3D" id="3.90.640.10">
    <property type="entry name" value="Actin, Chain A, domain 4"/>
    <property type="match status" value="1"/>
</dbReference>
<comment type="similarity">
    <text evidence="1 6">Belongs to the heat shock protein 70 family.</text>
</comment>
<evidence type="ECO:0000313" key="10">
    <source>
        <dbReference type="Proteomes" id="UP000612808"/>
    </source>
</evidence>
<accession>A0A8J3J454</accession>
<gene>
    <name evidence="9" type="ORF">Aru02nite_47420</name>
</gene>
<dbReference type="GO" id="GO:0005524">
    <property type="term" value="F:ATP binding"/>
    <property type="evidence" value="ECO:0007669"/>
    <property type="project" value="UniProtKB-KW"/>
</dbReference>
<proteinExistence type="inferred from homology"/>
<organism evidence="9 10">
    <name type="scientific">Actinocatenispora rupis</name>
    <dbReference type="NCBI Taxonomy" id="519421"/>
    <lineage>
        <taxon>Bacteria</taxon>
        <taxon>Bacillati</taxon>
        <taxon>Actinomycetota</taxon>
        <taxon>Actinomycetes</taxon>
        <taxon>Micromonosporales</taxon>
        <taxon>Micromonosporaceae</taxon>
        <taxon>Actinocatenispora</taxon>
    </lineage>
</organism>
<keyword evidence="5" id="KW-0143">Chaperone</keyword>
<dbReference type="InterPro" id="IPR013126">
    <property type="entry name" value="Hsp_70_fam"/>
</dbReference>
<evidence type="ECO:0000256" key="4">
    <source>
        <dbReference type="ARBA" id="ARBA00023016"/>
    </source>
</evidence>
<name>A0A8J3J454_9ACTN</name>
<keyword evidence="8" id="KW-0812">Transmembrane</keyword>
<dbReference type="AlphaFoldDB" id="A0A8J3J454"/>
<dbReference type="InterPro" id="IPR043129">
    <property type="entry name" value="ATPase_NBD"/>
</dbReference>
<dbReference type="RefSeq" id="WP_203661274.1">
    <property type="nucleotide sequence ID" value="NZ_BAAAZM010000014.1"/>
</dbReference>
<dbReference type="GO" id="GO:0140662">
    <property type="term" value="F:ATP-dependent protein folding chaperone"/>
    <property type="evidence" value="ECO:0007669"/>
    <property type="project" value="InterPro"/>
</dbReference>
<evidence type="ECO:0000313" key="9">
    <source>
        <dbReference type="EMBL" id="GID13853.1"/>
    </source>
</evidence>
<evidence type="ECO:0000256" key="8">
    <source>
        <dbReference type="SAM" id="Phobius"/>
    </source>
</evidence>
<dbReference type="EMBL" id="BOMB01000027">
    <property type="protein sequence ID" value="GID13853.1"/>
    <property type="molecule type" value="Genomic_DNA"/>
</dbReference>
<sequence length="618" mass="64567">MSGARLGVDFGTSHTVAVLAYPDGRTRPLLFDGGAPLLRSAVYADGGGDLLVGQDAVRRAGLDPTRYEPHPKRHVDDTSVLLGDRELRVVELIAAVLRRVGDEARRVAGPPAEVVLTVPAAWGQPRRQVLLDAAAVAALAPTRLVPEPVAAATYFVAVLGARIADGRPIAVFDFGGGTLDVAVVRRAGAGFEVLATGGLDDLGGVDLDAAIVRHLGDAVPAGQRGAWGTLLAPRDTDERRDARLLWDDVRTAKETLSRTNLAPVRLPRVGTEPHLTRHEFEALAAPLLDRAVAETRRVLSTAGLAPSALAGLYLVGGSSRVPLVSQALHSGLGVPPLVLEQPEVAVAEGAARLPAAAPPGPAAPAVPAAVPVPAGSAHPAAPAAASPLATTHPAAAPGSPRTGHPGRTASGRPTPARAPGTGRRRRLWLLAIPAGILAVLAGAGVYVFGLHPGLSMLSMPSSMVGFAQKWWTSTSSCRSIESPNTTGYTHLTEPTNDTMVNAEIAGRGYVWRCDMTASVRAATTADYVVFTGVDSRSTADGTEAEHIQKTWAAEKRDFATVGGSYAYAAPSSHVDPRAKLYWTNDEYPSTGEDVIDGFLVSTKNGDVDKLYQLWRDHA</sequence>
<dbReference type="PROSITE" id="PS01036">
    <property type="entry name" value="HSP70_3"/>
    <property type="match status" value="1"/>
</dbReference>
<evidence type="ECO:0000256" key="7">
    <source>
        <dbReference type="SAM" id="MobiDB-lite"/>
    </source>
</evidence>
<dbReference type="PANTHER" id="PTHR19375">
    <property type="entry name" value="HEAT SHOCK PROTEIN 70KDA"/>
    <property type="match status" value="1"/>
</dbReference>
<protein>
    <recommendedName>
        <fullName evidence="11">Hsp70 protein</fullName>
    </recommendedName>
</protein>
<evidence type="ECO:0008006" key="11">
    <source>
        <dbReference type="Google" id="ProtNLM"/>
    </source>
</evidence>
<dbReference type="PRINTS" id="PR00301">
    <property type="entry name" value="HEATSHOCK70"/>
</dbReference>
<keyword evidence="4" id="KW-0346">Stress response</keyword>
<evidence type="ECO:0000256" key="5">
    <source>
        <dbReference type="ARBA" id="ARBA00023186"/>
    </source>
</evidence>
<feature type="compositionally biased region" description="Low complexity" evidence="7">
    <location>
        <begin position="411"/>
        <end position="421"/>
    </location>
</feature>
<dbReference type="Pfam" id="PF00012">
    <property type="entry name" value="HSP70"/>
    <property type="match status" value="1"/>
</dbReference>
<feature type="compositionally biased region" description="Low complexity" evidence="7">
    <location>
        <begin position="373"/>
        <end position="398"/>
    </location>
</feature>
<evidence type="ECO:0000256" key="2">
    <source>
        <dbReference type="ARBA" id="ARBA00022741"/>
    </source>
</evidence>
<dbReference type="Proteomes" id="UP000612808">
    <property type="component" value="Unassembled WGS sequence"/>
</dbReference>
<feature type="region of interest" description="Disordered" evidence="7">
    <location>
        <begin position="373"/>
        <end position="421"/>
    </location>
</feature>
<feature type="transmembrane region" description="Helical" evidence="8">
    <location>
        <begin position="427"/>
        <end position="449"/>
    </location>
</feature>
<evidence type="ECO:0000256" key="1">
    <source>
        <dbReference type="ARBA" id="ARBA00007381"/>
    </source>
</evidence>
<evidence type="ECO:0000256" key="6">
    <source>
        <dbReference type="RuleBase" id="RU003322"/>
    </source>
</evidence>
<keyword evidence="10" id="KW-1185">Reference proteome</keyword>
<comment type="caution">
    <text evidence="9">The sequence shown here is derived from an EMBL/GenBank/DDBJ whole genome shotgun (WGS) entry which is preliminary data.</text>
</comment>
<reference evidence="9" key="1">
    <citation type="submission" date="2021-01" db="EMBL/GenBank/DDBJ databases">
        <title>Whole genome shotgun sequence of Actinocatenispora rupis NBRC 107355.</title>
        <authorList>
            <person name="Komaki H."/>
            <person name="Tamura T."/>
        </authorList>
    </citation>
    <scope>NUCLEOTIDE SEQUENCE</scope>
    <source>
        <strain evidence="9">NBRC 107355</strain>
    </source>
</reference>
<keyword evidence="8" id="KW-0472">Membrane</keyword>
<dbReference type="SUPFAM" id="SSF53067">
    <property type="entry name" value="Actin-like ATPase domain"/>
    <property type="match status" value="2"/>
</dbReference>
<keyword evidence="8" id="KW-1133">Transmembrane helix</keyword>
<dbReference type="InterPro" id="IPR018181">
    <property type="entry name" value="Heat_shock_70_CS"/>
</dbReference>
<keyword evidence="3 6" id="KW-0067">ATP-binding</keyword>
<evidence type="ECO:0000256" key="3">
    <source>
        <dbReference type="ARBA" id="ARBA00022840"/>
    </source>
</evidence>
<keyword evidence="2 6" id="KW-0547">Nucleotide-binding</keyword>
<dbReference type="Gene3D" id="3.30.420.40">
    <property type="match status" value="2"/>
</dbReference>